<feature type="region of interest" description="Disordered" evidence="1">
    <location>
        <begin position="1"/>
        <end position="29"/>
    </location>
</feature>
<gene>
    <name evidence="2" type="ORF">SAMN05216217_103149</name>
</gene>
<evidence type="ECO:0008006" key="4">
    <source>
        <dbReference type="Google" id="ProtNLM"/>
    </source>
</evidence>
<dbReference type="EMBL" id="FOUI01000003">
    <property type="protein sequence ID" value="SFM32247.1"/>
    <property type="molecule type" value="Genomic_DNA"/>
</dbReference>
<dbReference type="InterPro" id="IPR012434">
    <property type="entry name" value="DUF1631"/>
</dbReference>
<evidence type="ECO:0000313" key="3">
    <source>
        <dbReference type="Proteomes" id="UP000243629"/>
    </source>
</evidence>
<dbReference type="Pfam" id="PF07793">
    <property type="entry name" value="DUF1631"/>
    <property type="match status" value="1"/>
</dbReference>
<name>A0A1I4PWS8_9GAMM</name>
<reference evidence="3" key="1">
    <citation type="submission" date="2016-10" db="EMBL/GenBank/DDBJ databases">
        <authorList>
            <person name="Varghese N."/>
            <person name="Submissions S."/>
        </authorList>
    </citation>
    <scope>NUCLEOTIDE SEQUENCE [LARGE SCALE GENOMIC DNA]</scope>
    <source>
        <strain evidence="3">DSM 24213</strain>
    </source>
</reference>
<dbReference type="AlphaFoldDB" id="A0A1I4PWS8"/>
<evidence type="ECO:0000313" key="2">
    <source>
        <dbReference type="EMBL" id="SFM32247.1"/>
    </source>
</evidence>
<organism evidence="2 3">
    <name type="scientific">Halopseudomonas yangmingensis</name>
    <dbReference type="NCBI Taxonomy" id="1720063"/>
    <lineage>
        <taxon>Bacteria</taxon>
        <taxon>Pseudomonadati</taxon>
        <taxon>Pseudomonadota</taxon>
        <taxon>Gammaproteobacteria</taxon>
        <taxon>Pseudomonadales</taxon>
        <taxon>Pseudomonadaceae</taxon>
        <taxon>Halopseudomonas</taxon>
    </lineage>
</organism>
<dbReference type="Proteomes" id="UP000243629">
    <property type="component" value="Unassembled WGS sequence"/>
</dbReference>
<keyword evidence="3" id="KW-1185">Reference proteome</keyword>
<accession>A0A1I4PWS8</accession>
<dbReference type="STRING" id="1720063.SAMN05216217_103149"/>
<dbReference type="OrthoDB" id="6188167at2"/>
<feature type="compositionally biased region" description="Low complexity" evidence="1">
    <location>
        <begin position="18"/>
        <end position="29"/>
    </location>
</feature>
<evidence type="ECO:0000256" key="1">
    <source>
        <dbReference type="SAM" id="MobiDB-lite"/>
    </source>
</evidence>
<sequence length="766" mass="84717">MAQDPKVVPIKPMIDKTAAPASESAQQSSLPYPMQAVRKRALGFFKVSLSRLFDNTDDSLFELAGRAATNAEQNLYFDTLRNIRLERERIISDCCNGLAQRLEKLNLPVTPETFAGYHLDTLSLVQPDELEQTVAVESMVKRVAERNDEPLAQLATRINSMVKRQVEAGDNPLAPAVLADIFIDAVTPLDMDIRVRLIMFKLFERYVFNPVDELYQQANELLAEAGVLPDLGAAGRRRSVVRPSRGDSGAVGGEGRLTGASREEGIAEHQVLGLFSSLLGKWREASGDAAMSLLDASSARSIASDELLDLLADMPMQTQGQSGQTVAALRGQIQQHLQHRQQMTGHRHSLERGDDDVISLVSMLFDFILDDPQLPVALKALIARMQLPILRVAISDKAMFSHSGHPARRLLNELARAAMGWNDQDDPGRDQLYAVLEGQVQRLLEEAHPTAELFAGLHAELSERVQQEQRRAERIEQRTCDTEEGRARLEAARAAVAAEMNTMLLGKTLPVFVVDLLRNGWTQVMQAAWLREGSESDAWRSVCEVARRLLDSMTPLRTEADRELRVRLNAALLTALAKGFERIGMDLAERERLLDGMQELQRVLLAAAPSDVRVSDVAAETLDDMAAGSEVGPAEPPAVSQVLQEVTIEAPLLEVPGQAAQAQTVEDLPSTAAQHWLTGLRAGSWFELTLEQGEPPIRCKLVAIISFSGKHVFVNRTGIKVAEYLSDDLTRLFDRGLIRQLDDNLLFDRALQSVIGNLRSLHEQRH</sequence>
<dbReference type="RefSeq" id="WP_093473497.1">
    <property type="nucleotide sequence ID" value="NZ_FOUI01000003.1"/>
</dbReference>
<protein>
    <recommendedName>
        <fullName evidence="4">Thymidine phosphorylase</fullName>
    </recommendedName>
</protein>
<feature type="region of interest" description="Disordered" evidence="1">
    <location>
        <begin position="238"/>
        <end position="262"/>
    </location>
</feature>
<proteinExistence type="predicted"/>